<sequence>MKPLYRFALVNAAGQYLFNDNRSIGLSDTAVYLKDMISWEEWAYNLKRHERLLGVYQYYKPETVLFCGDMETVLRLMFNNGELLAGGYLLVQELDTTTMTYSDGERFQLDWEMYRAHELWVEIMIIHGGAAEAITGYEDTIYEIPLTDSSHIVHMDGVVMLGAYAFQGEAGGTLSLTVYASDADPYYQATFGTVYLDHEGTLTPAQAQSATTGMEPGVGTFADAWILDGLFAGTYTIEFNAWQLIYTFTNSVSTVRSKLKIQYLVYSGASWGGSPTIGTIWEGDYIDASAAPVTIADQITATSPEITIGEDEYLVVVFTLLCESIPDGGGYNNCAIQLPPEPQNFYIKHTSRAAATPCRAISAKDLFYAICNRLPGYERDGISDLLGSTDSYYGLAPNELYFTCTDAVREIYADADGNAYDPVIRKSLKGLMKDLFAVLGGVGLGVKIGGDGAEVIVLDRLEYFYDRGSTPIEITSFSDEYDIYPWNQNRGGNLTFGYKEQTYDAVNGRYEFNQPQIYRSNITYKMPDIDYTAESRADPYGIETLRANLSDKKTMDSSSDNDVIMLAVNATPDERGLYLLKRGVPIISGLPAPVISSIYNVELTPKHCMLRLERYLVTQYGGVGFTMVGANPTISIQTSSKNQALKWLDVDSEVTYRECYDYTMGVDVRQYHACRKIKIEVDVSKEVMAQLVANPYKLVSLKNFRYKGAKFDLLLFVDDIQRQPGTKQAYLIEGTIAADQELPGDF</sequence>
<proteinExistence type="predicted"/>
<protein>
    <submittedName>
        <fullName evidence="1">Uncharacterized protein</fullName>
    </submittedName>
</protein>
<organism evidence="1">
    <name type="scientific">uncultured Caudovirales phage</name>
    <dbReference type="NCBI Taxonomy" id="2100421"/>
    <lineage>
        <taxon>Viruses</taxon>
        <taxon>Duplodnaviria</taxon>
        <taxon>Heunggongvirae</taxon>
        <taxon>Uroviricota</taxon>
        <taxon>Caudoviricetes</taxon>
        <taxon>Peduoviridae</taxon>
        <taxon>Maltschvirus</taxon>
        <taxon>Maltschvirus maltsch</taxon>
    </lineage>
</organism>
<dbReference type="EMBL" id="LR796196">
    <property type="protein sequence ID" value="CAB4126481.1"/>
    <property type="molecule type" value="Genomic_DNA"/>
</dbReference>
<reference evidence="1" key="1">
    <citation type="submission" date="2020-04" db="EMBL/GenBank/DDBJ databases">
        <authorList>
            <person name="Chiriac C."/>
            <person name="Salcher M."/>
            <person name="Ghai R."/>
            <person name="Kavagutti S V."/>
        </authorList>
    </citation>
    <scope>NUCLEOTIDE SEQUENCE</scope>
</reference>
<accession>A0A6J5KWQ6</accession>
<gene>
    <name evidence="1" type="ORF">UFOVP74_35</name>
</gene>
<name>A0A6J5KWQ6_9CAUD</name>
<evidence type="ECO:0000313" key="1">
    <source>
        <dbReference type="EMBL" id="CAB4126481.1"/>
    </source>
</evidence>